<dbReference type="Proteomes" id="UP001321477">
    <property type="component" value="Chromosome"/>
</dbReference>
<sequence length="72" mass="7426">MQAGCLHFVGDLSIELQCLEANFHRVVEFNAPVTMSVTSDAAGLEFVVAQNGTAAMAASARISVSGDVAVSL</sequence>
<keyword evidence="2" id="KW-1185">Reference proteome</keyword>
<reference evidence="2" key="1">
    <citation type="journal article" date="2019" name="Int. J. Syst. Evol. Microbiol.">
        <title>The Global Catalogue of Microorganisms (GCM) 10K type strain sequencing project: providing services to taxonomists for standard genome sequencing and annotation.</title>
        <authorList>
            <consortium name="The Broad Institute Genomics Platform"/>
            <consortium name="The Broad Institute Genome Sequencing Center for Infectious Disease"/>
            <person name="Wu L."/>
            <person name="Ma J."/>
        </authorList>
    </citation>
    <scope>NUCLEOTIDE SEQUENCE [LARGE SCALE GENOMIC DNA]</scope>
    <source>
        <strain evidence="2">NBRC 109019</strain>
    </source>
</reference>
<evidence type="ECO:0000313" key="1">
    <source>
        <dbReference type="EMBL" id="BDZ54709.1"/>
    </source>
</evidence>
<organism evidence="1 2">
    <name type="scientific">Agromyces marinus</name>
    <dbReference type="NCBI Taxonomy" id="1389020"/>
    <lineage>
        <taxon>Bacteria</taxon>
        <taxon>Bacillati</taxon>
        <taxon>Actinomycetota</taxon>
        <taxon>Actinomycetes</taxon>
        <taxon>Micrococcales</taxon>
        <taxon>Microbacteriaceae</taxon>
        <taxon>Agromyces</taxon>
    </lineage>
</organism>
<name>A0ABN6YBI4_9MICO</name>
<proteinExistence type="predicted"/>
<protein>
    <submittedName>
        <fullName evidence="1">Uncharacterized protein</fullName>
    </submittedName>
</protein>
<gene>
    <name evidence="1" type="ORF">GCM10025870_17820</name>
</gene>
<dbReference type="EMBL" id="AP027734">
    <property type="protein sequence ID" value="BDZ54709.1"/>
    <property type="molecule type" value="Genomic_DNA"/>
</dbReference>
<accession>A0ABN6YBI4</accession>
<evidence type="ECO:0000313" key="2">
    <source>
        <dbReference type="Proteomes" id="UP001321477"/>
    </source>
</evidence>